<dbReference type="Pfam" id="PF06629">
    <property type="entry name" value="MipA"/>
    <property type="match status" value="1"/>
</dbReference>
<accession>A0ABR9J1W7</accession>
<dbReference type="PANTHER" id="PTHR38776">
    <property type="entry name" value="MLTA-INTERACTING PROTEIN-RELATED"/>
    <property type="match status" value="1"/>
</dbReference>
<dbReference type="PANTHER" id="PTHR38776:SF1">
    <property type="entry name" value="MLTA-INTERACTING PROTEIN-RELATED"/>
    <property type="match status" value="1"/>
</dbReference>
<evidence type="ECO:0000256" key="4">
    <source>
        <dbReference type="ARBA" id="ARBA00023136"/>
    </source>
</evidence>
<dbReference type="InterPro" id="IPR010583">
    <property type="entry name" value="MipA"/>
</dbReference>
<evidence type="ECO:0000256" key="3">
    <source>
        <dbReference type="ARBA" id="ARBA00022729"/>
    </source>
</evidence>
<evidence type="ECO:0000256" key="1">
    <source>
        <dbReference type="ARBA" id="ARBA00004442"/>
    </source>
</evidence>
<comment type="similarity">
    <text evidence="2">Belongs to the MipA/OmpV family.</text>
</comment>
<gene>
    <name evidence="6" type="ORF">H4W29_006307</name>
</gene>
<keyword evidence="4" id="KW-0472">Membrane</keyword>
<proteinExistence type="inferred from homology"/>
<dbReference type="Proteomes" id="UP000620262">
    <property type="component" value="Unassembled WGS sequence"/>
</dbReference>
<protein>
    <submittedName>
        <fullName evidence="6">Outer membrane scaffolding protein for murein synthesis (MipA/OmpV family)</fullName>
    </submittedName>
</protein>
<reference evidence="6 7" key="1">
    <citation type="submission" date="2020-10" db="EMBL/GenBank/DDBJ databases">
        <title>Sequencing the genomes of 1000 actinobacteria strains.</title>
        <authorList>
            <person name="Klenk H.-P."/>
        </authorList>
    </citation>
    <scope>NUCLEOTIDE SEQUENCE [LARGE SCALE GENOMIC DNA]</scope>
    <source>
        <strain evidence="6 7">DSM 7307</strain>
    </source>
</reference>
<dbReference type="RefSeq" id="WP_246517514.1">
    <property type="nucleotide sequence ID" value="NZ_BAAAVL010000004.1"/>
</dbReference>
<keyword evidence="3" id="KW-0732">Signal</keyword>
<evidence type="ECO:0000313" key="6">
    <source>
        <dbReference type="EMBL" id="MBE1509062.1"/>
    </source>
</evidence>
<sequence>MKSASETSLNNTKSIPKRFPRTFAAVAARRATETPREQTLSFMVRNTGLVIVASLAVPLSMGSAAEAADANGFDDGNPGTVAPAESIRPAGVRGKLHDWEVVLGAGAIYTPKFEGSKDYEVVPIPFISASFFNDYVHVGPTGLLVDLYKVDNIKVSAKGGIEFGRDEDDSDHLKGLGDIDTGAVIGALISYQLGSVELSAGIDKIIGGSDGLTGTFGAEYSHFAGQFIFSAGASVTWADKNYMKSYFGVTPLQSARSGLDVYDAGAGFKRVDLTASVTYLASENWFIRGQAELGILTGDARKSPIVQKEIQPSVMMFVGYKF</sequence>
<keyword evidence="5" id="KW-0998">Cell outer membrane</keyword>
<evidence type="ECO:0000256" key="5">
    <source>
        <dbReference type="ARBA" id="ARBA00023237"/>
    </source>
</evidence>
<dbReference type="EMBL" id="JADBEC010000002">
    <property type="protein sequence ID" value="MBE1509062.1"/>
    <property type="molecule type" value="Genomic_DNA"/>
</dbReference>
<keyword evidence="7" id="KW-1185">Reference proteome</keyword>
<comment type="subcellular location">
    <subcellularLocation>
        <location evidence="1">Cell outer membrane</location>
    </subcellularLocation>
</comment>
<evidence type="ECO:0000313" key="7">
    <source>
        <dbReference type="Proteomes" id="UP000620262"/>
    </source>
</evidence>
<comment type="caution">
    <text evidence="6">The sequence shown here is derived from an EMBL/GenBank/DDBJ whole genome shotgun (WGS) entry which is preliminary data.</text>
</comment>
<name>A0ABR9J1W7_RHIVS</name>
<organism evidence="6 7">
    <name type="scientific">Rhizobium viscosum</name>
    <name type="common">Arthrobacter viscosus</name>
    <dbReference type="NCBI Taxonomy" id="1673"/>
    <lineage>
        <taxon>Bacteria</taxon>
        <taxon>Pseudomonadati</taxon>
        <taxon>Pseudomonadota</taxon>
        <taxon>Alphaproteobacteria</taxon>
        <taxon>Hyphomicrobiales</taxon>
        <taxon>Rhizobiaceae</taxon>
        <taxon>Rhizobium/Agrobacterium group</taxon>
        <taxon>Rhizobium</taxon>
    </lineage>
</organism>
<evidence type="ECO:0000256" key="2">
    <source>
        <dbReference type="ARBA" id="ARBA00005722"/>
    </source>
</evidence>